<sequence>METSRLWIIAGSAAVVAVAIGITAAVVAPAPVASPTATPTATSSPSESSTPAPTPTGLVTPTPDPDPAATCQNTVTDEFLAMMDAQGWTGEDIVDQQIGPRPFDGFLDGVPEGAVVCRWAADPATPADDVVDLAWSLVASEVSTDARETLAAQGYVSSEAPEGFYLEHPDGGAYLFTSTDVRWAADAAELAFVKAPLDAG</sequence>
<evidence type="ECO:0000313" key="3">
    <source>
        <dbReference type="Proteomes" id="UP000543598"/>
    </source>
</evidence>
<comment type="caution">
    <text evidence="2">The sequence shown here is derived from an EMBL/GenBank/DDBJ whole genome shotgun (WGS) entry which is preliminary data.</text>
</comment>
<feature type="region of interest" description="Disordered" evidence="1">
    <location>
        <begin position="33"/>
        <end position="69"/>
    </location>
</feature>
<keyword evidence="3" id="KW-1185">Reference proteome</keyword>
<gene>
    <name evidence="2" type="ORF">HLA99_01995</name>
</gene>
<proteinExistence type="predicted"/>
<dbReference type="RefSeq" id="WP_167041443.1">
    <property type="nucleotide sequence ID" value="NZ_BAAANA010000003.1"/>
</dbReference>
<dbReference type="EMBL" id="JABEMB010000001">
    <property type="protein sequence ID" value="NNH02637.1"/>
    <property type="molecule type" value="Genomic_DNA"/>
</dbReference>
<evidence type="ECO:0000256" key="1">
    <source>
        <dbReference type="SAM" id="MobiDB-lite"/>
    </source>
</evidence>
<evidence type="ECO:0000313" key="2">
    <source>
        <dbReference type="EMBL" id="NNH02637.1"/>
    </source>
</evidence>
<organism evidence="2 3">
    <name type="scientific">Microbacterium ulmi</name>
    <dbReference type="NCBI Taxonomy" id="179095"/>
    <lineage>
        <taxon>Bacteria</taxon>
        <taxon>Bacillati</taxon>
        <taxon>Actinomycetota</taxon>
        <taxon>Actinomycetes</taxon>
        <taxon>Micrococcales</taxon>
        <taxon>Microbacteriaceae</taxon>
        <taxon>Microbacterium</taxon>
    </lineage>
</organism>
<dbReference type="Proteomes" id="UP000543598">
    <property type="component" value="Unassembled WGS sequence"/>
</dbReference>
<reference evidence="2 3" key="1">
    <citation type="submission" date="2020-05" db="EMBL/GenBank/DDBJ databases">
        <title>MicrobeNet Type strains.</title>
        <authorList>
            <person name="Nicholson A.C."/>
        </authorList>
    </citation>
    <scope>NUCLEOTIDE SEQUENCE [LARGE SCALE GENOMIC DNA]</scope>
    <source>
        <strain evidence="2 3">JCM 14282</strain>
    </source>
</reference>
<dbReference type="AlphaFoldDB" id="A0A7Y2PZV6"/>
<accession>A0A7Y2PZV6</accession>
<protein>
    <submittedName>
        <fullName evidence="2">Uncharacterized protein</fullName>
    </submittedName>
</protein>
<feature type="compositionally biased region" description="Low complexity" evidence="1">
    <location>
        <begin position="33"/>
        <end position="61"/>
    </location>
</feature>
<name>A0A7Y2PZV6_9MICO</name>